<sequence length="108" mass="11528">MQQILQSMERGVRAPIVTPVCGKIEAPSRSTLSGSRRRRFPAAAMHAAPNTDQSPASGYGSGSSPGARRNRRNGGDRSPFNPVIVLRGSTNGGGTEEVGGRRRRWRGV</sequence>
<evidence type="ECO:0000313" key="2">
    <source>
        <dbReference type="EMBL" id="MCE0481460.1"/>
    </source>
</evidence>
<proteinExistence type="predicted"/>
<dbReference type="Proteomes" id="UP000823775">
    <property type="component" value="Unassembled WGS sequence"/>
</dbReference>
<gene>
    <name evidence="2" type="ORF">HAX54_039232</name>
</gene>
<dbReference type="EMBL" id="JACEIK010005419">
    <property type="protein sequence ID" value="MCE0481460.1"/>
    <property type="molecule type" value="Genomic_DNA"/>
</dbReference>
<accession>A0ABS8VP04</accession>
<evidence type="ECO:0000256" key="1">
    <source>
        <dbReference type="SAM" id="MobiDB-lite"/>
    </source>
</evidence>
<reference evidence="2 3" key="1">
    <citation type="journal article" date="2021" name="BMC Genomics">
        <title>Datura genome reveals duplications of psychoactive alkaloid biosynthetic genes and high mutation rate following tissue culture.</title>
        <authorList>
            <person name="Rajewski A."/>
            <person name="Carter-House D."/>
            <person name="Stajich J."/>
            <person name="Litt A."/>
        </authorList>
    </citation>
    <scope>NUCLEOTIDE SEQUENCE [LARGE SCALE GENOMIC DNA]</scope>
    <source>
        <strain evidence="2">AR-01</strain>
    </source>
</reference>
<protein>
    <submittedName>
        <fullName evidence="2">Uncharacterized protein</fullName>
    </submittedName>
</protein>
<feature type="region of interest" description="Disordered" evidence="1">
    <location>
        <begin position="26"/>
        <end position="108"/>
    </location>
</feature>
<evidence type="ECO:0000313" key="3">
    <source>
        <dbReference type="Proteomes" id="UP000823775"/>
    </source>
</evidence>
<feature type="compositionally biased region" description="Low complexity" evidence="1">
    <location>
        <begin position="54"/>
        <end position="67"/>
    </location>
</feature>
<organism evidence="2 3">
    <name type="scientific">Datura stramonium</name>
    <name type="common">Jimsonweed</name>
    <name type="synonym">Common thornapple</name>
    <dbReference type="NCBI Taxonomy" id="4076"/>
    <lineage>
        <taxon>Eukaryota</taxon>
        <taxon>Viridiplantae</taxon>
        <taxon>Streptophyta</taxon>
        <taxon>Embryophyta</taxon>
        <taxon>Tracheophyta</taxon>
        <taxon>Spermatophyta</taxon>
        <taxon>Magnoliopsida</taxon>
        <taxon>eudicotyledons</taxon>
        <taxon>Gunneridae</taxon>
        <taxon>Pentapetalae</taxon>
        <taxon>asterids</taxon>
        <taxon>lamiids</taxon>
        <taxon>Solanales</taxon>
        <taxon>Solanaceae</taxon>
        <taxon>Solanoideae</taxon>
        <taxon>Datureae</taxon>
        <taxon>Datura</taxon>
    </lineage>
</organism>
<keyword evidence="3" id="KW-1185">Reference proteome</keyword>
<comment type="caution">
    <text evidence="2">The sequence shown here is derived from an EMBL/GenBank/DDBJ whole genome shotgun (WGS) entry which is preliminary data.</text>
</comment>
<name>A0ABS8VP04_DATST</name>